<accession>A0A239M6K0</accession>
<gene>
    <name evidence="2" type="ORF">SAMN05421770_1106</name>
</gene>
<sequence length="75" mass="8475">MAKPLHPKSREWFLERVHCTRLWEEWIKFPANASLQANLVESFEKLGLIRLADSSSAASTAAHQEARENGDGLAR</sequence>
<feature type="region of interest" description="Disordered" evidence="1">
    <location>
        <begin position="55"/>
        <end position="75"/>
    </location>
</feature>
<dbReference type="RefSeq" id="WP_089410089.1">
    <property type="nucleotide sequence ID" value="NZ_FZOU01000010.1"/>
</dbReference>
<organism evidence="2 3">
    <name type="scientific">Granulicella rosea</name>
    <dbReference type="NCBI Taxonomy" id="474952"/>
    <lineage>
        <taxon>Bacteria</taxon>
        <taxon>Pseudomonadati</taxon>
        <taxon>Acidobacteriota</taxon>
        <taxon>Terriglobia</taxon>
        <taxon>Terriglobales</taxon>
        <taxon>Acidobacteriaceae</taxon>
        <taxon>Granulicella</taxon>
    </lineage>
</organism>
<feature type="compositionally biased region" description="Basic and acidic residues" evidence="1">
    <location>
        <begin position="64"/>
        <end position="75"/>
    </location>
</feature>
<dbReference type="EMBL" id="FZOU01000010">
    <property type="protein sequence ID" value="SNT37768.1"/>
    <property type="molecule type" value="Genomic_DNA"/>
</dbReference>
<dbReference type="Proteomes" id="UP000198356">
    <property type="component" value="Unassembled WGS sequence"/>
</dbReference>
<name>A0A239M6K0_9BACT</name>
<reference evidence="2 3" key="1">
    <citation type="submission" date="2017-06" db="EMBL/GenBank/DDBJ databases">
        <authorList>
            <person name="Kim H.J."/>
            <person name="Triplett B.A."/>
        </authorList>
    </citation>
    <scope>NUCLEOTIDE SEQUENCE [LARGE SCALE GENOMIC DNA]</scope>
    <source>
        <strain evidence="2 3">DSM 18704</strain>
    </source>
</reference>
<evidence type="ECO:0000256" key="1">
    <source>
        <dbReference type="SAM" id="MobiDB-lite"/>
    </source>
</evidence>
<proteinExistence type="predicted"/>
<protein>
    <submittedName>
        <fullName evidence="2">Uncharacterized protein</fullName>
    </submittedName>
</protein>
<dbReference type="AlphaFoldDB" id="A0A239M6K0"/>
<keyword evidence="3" id="KW-1185">Reference proteome</keyword>
<evidence type="ECO:0000313" key="2">
    <source>
        <dbReference type="EMBL" id="SNT37768.1"/>
    </source>
</evidence>
<evidence type="ECO:0000313" key="3">
    <source>
        <dbReference type="Proteomes" id="UP000198356"/>
    </source>
</evidence>